<sequence>MRLEWLTIGFLVVTVGLVALTVGSSQAMRAALFEDLLSFIPPIAFLVAVRIIRIAPSERFPYGLHRSVGVGHLVAAVALTAMGTFLIVDSIATLVTAEHPTVGTVVVLGHVVWLGWLMIAVMALTIVPPVVIGRIKIRLAERLHDKLLYADADMNRADWTTAVGTIVGVAGIGLGIWWLDSAAALLIAVGILRDGLRNLRVAVLDLIDHRATTVDHDQPHPLEARLCARMRRMPWVRDAGCRVRDQGHVLHAEVFVVPRRSRVSQRTLARAGRAARSLDWKLQDVVVVPVEAMPEGVTGSRGGGGDPQTGVERS</sequence>
<evidence type="ECO:0000313" key="9">
    <source>
        <dbReference type="EMBL" id="GAA2170764.1"/>
    </source>
</evidence>
<dbReference type="EMBL" id="BAAAQT010000001">
    <property type="protein sequence ID" value="GAA2170764.1"/>
    <property type="molecule type" value="Genomic_DNA"/>
</dbReference>
<dbReference type="InterPro" id="IPR050291">
    <property type="entry name" value="CDF_Transporter"/>
</dbReference>
<dbReference type="Proteomes" id="UP001501599">
    <property type="component" value="Unassembled WGS sequence"/>
</dbReference>
<dbReference type="InterPro" id="IPR027469">
    <property type="entry name" value="Cation_efflux_TMD_sf"/>
</dbReference>
<dbReference type="RefSeq" id="WP_425546267.1">
    <property type="nucleotide sequence ID" value="NZ_BAAAQT010000001.1"/>
</dbReference>
<dbReference type="Pfam" id="PF01545">
    <property type="entry name" value="Cation_efflux"/>
    <property type="match status" value="1"/>
</dbReference>
<protein>
    <submittedName>
        <fullName evidence="9">Cation transporter</fullName>
    </submittedName>
</protein>
<evidence type="ECO:0000256" key="6">
    <source>
        <dbReference type="SAM" id="MobiDB-lite"/>
    </source>
</evidence>
<name>A0ABP5MDG3_9MICO</name>
<dbReference type="PANTHER" id="PTHR43840">
    <property type="entry name" value="MITOCHONDRIAL METAL TRANSPORTER 1-RELATED"/>
    <property type="match status" value="1"/>
</dbReference>
<evidence type="ECO:0000256" key="4">
    <source>
        <dbReference type="ARBA" id="ARBA00022989"/>
    </source>
</evidence>
<reference evidence="10" key="1">
    <citation type="journal article" date="2019" name="Int. J. Syst. Evol. Microbiol.">
        <title>The Global Catalogue of Microorganisms (GCM) 10K type strain sequencing project: providing services to taxonomists for standard genome sequencing and annotation.</title>
        <authorList>
            <consortium name="The Broad Institute Genomics Platform"/>
            <consortium name="The Broad Institute Genome Sequencing Center for Infectious Disease"/>
            <person name="Wu L."/>
            <person name="Ma J."/>
        </authorList>
    </citation>
    <scope>NUCLEOTIDE SEQUENCE [LARGE SCALE GENOMIC DNA]</scope>
    <source>
        <strain evidence="10">JCM 16026</strain>
    </source>
</reference>
<feature type="transmembrane region" description="Helical" evidence="7">
    <location>
        <begin position="159"/>
        <end position="179"/>
    </location>
</feature>
<comment type="caution">
    <text evidence="9">The sequence shown here is derived from an EMBL/GenBank/DDBJ whole genome shotgun (WGS) entry which is preliminary data.</text>
</comment>
<feature type="transmembrane region" description="Helical" evidence="7">
    <location>
        <begin position="39"/>
        <end position="56"/>
    </location>
</feature>
<feature type="domain" description="Cation efflux protein transmembrane" evidence="8">
    <location>
        <begin position="9"/>
        <end position="207"/>
    </location>
</feature>
<evidence type="ECO:0000256" key="3">
    <source>
        <dbReference type="ARBA" id="ARBA00022692"/>
    </source>
</evidence>
<keyword evidence="3 7" id="KW-0812">Transmembrane</keyword>
<keyword evidence="5 7" id="KW-0472">Membrane</keyword>
<feature type="transmembrane region" description="Helical" evidence="7">
    <location>
        <begin position="108"/>
        <end position="132"/>
    </location>
</feature>
<evidence type="ECO:0000256" key="5">
    <source>
        <dbReference type="ARBA" id="ARBA00023136"/>
    </source>
</evidence>
<evidence type="ECO:0000256" key="2">
    <source>
        <dbReference type="ARBA" id="ARBA00022448"/>
    </source>
</evidence>
<proteinExistence type="predicted"/>
<evidence type="ECO:0000313" key="10">
    <source>
        <dbReference type="Proteomes" id="UP001501599"/>
    </source>
</evidence>
<dbReference type="SUPFAM" id="SSF161111">
    <property type="entry name" value="Cation efflux protein transmembrane domain-like"/>
    <property type="match status" value="1"/>
</dbReference>
<dbReference type="Gene3D" id="1.20.1510.10">
    <property type="entry name" value="Cation efflux protein transmembrane domain"/>
    <property type="match status" value="1"/>
</dbReference>
<accession>A0ABP5MDG3</accession>
<evidence type="ECO:0000256" key="1">
    <source>
        <dbReference type="ARBA" id="ARBA00004141"/>
    </source>
</evidence>
<organism evidence="9 10">
    <name type="scientific">Agrococcus versicolor</name>
    <dbReference type="NCBI Taxonomy" id="501482"/>
    <lineage>
        <taxon>Bacteria</taxon>
        <taxon>Bacillati</taxon>
        <taxon>Actinomycetota</taxon>
        <taxon>Actinomycetes</taxon>
        <taxon>Micrococcales</taxon>
        <taxon>Microbacteriaceae</taxon>
        <taxon>Agrococcus</taxon>
    </lineage>
</organism>
<evidence type="ECO:0000259" key="8">
    <source>
        <dbReference type="Pfam" id="PF01545"/>
    </source>
</evidence>
<evidence type="ECO:0000256" key="7">
    <source>
        <dbReference type="SAM" id="Phobius"/>
    </source>
</evidence>
<feature type="region of interest" description="Disordered" evidence="6">
    <location>
        <begin position="294"/>
        <end position="314"/>
    </location>
</feature>
<dbReference type="PANTHER" id="PTHR43840:SF15">
    <property type="entry name" value="MITOCHONDRIAL METAL TRANSPORTER 1-RELATED"/>
    <property type="match status" value="1"/>
</dbReference>
<comment type="subcellular location">
    <subcellularLocation>
        <location evidence="1">Membrane</location>
        <topology evidence="1">Multi-pass membrane protein</topology>
    </subcellularLocation>
</comment>
<feature type="transmembrane region" description="Helical" evidence="7">
    <location>
        <begin position="68"/>
        <end position="88"/>
    </location>
</feature>
<gene>
    <name evidence="9" type="ORF">GCM10009846_02270</name>
</gene>
<keyword evidence="10" id="KW-1185">Reference proteome</keyword>
<keyword evidence="4 7" id="KW-1133">Transmembrane helix</keyword>
<dbReference type="InterPro" id="IPR058533">
    <property type="entry name" value="Cation_efflux_TM"/>
</dbReference>
<keyword evidence="2" id="KW-0813">Transport</keyword>